<dbReference type="InterPro" id="IPR012851">
    <property type="entry name" value="Spore_coat_CotF-like"/>
</dbReference>
<keyword evidence="1" id="KW-0749">Sporulation</keyword>
<dbReference type="RefSeq" id="WP_213520194.1">
    <property type="nucleotide sequence ID" value="NZ_BOSE01000015.1"/>
</dbReference>
<dbReference type="AlphaFoldDB" id="A0A920D1C4"/>
<evidence type="ECO:0000256" key="1">
    <source>
        <dbReference type="ARBA" id="ARBA00022969"/>
    </source>
</evidence>
<keyword evidence="4" id="KW-0167">Capsid protein</keyword>
<name>A0A920D1C4_9BACL</name>
<keyword evidence="5" id="KW-1185">Reference proteome</keyword>
<evidence type="ECO:0000313" key="5">
    <source>
        <dbReference type="Proteomes" id="UP000683139"/>
    </source>
</evidence>
<dbReference type="PANTHER" id="PTHR39183">
    <property type="entry name" value="SPORE COAT PROTEIN F-LIKE PROTEIN YHCQ"/>
    <property type="match status" value="1"/>
</dbReference>
<keyword evidence="4" id="KW-0946">Virion</keyword>
<gene>
    <name evidence="4" type="ORF">J40TS1_50900</name>
</gene>
<comment type="similarity">
    <text evidence="3">Belongs to the CotF family.</text>
</comment>
<sequence length="103" mass="11565">MNPIMENLTGMNVLSDQVIATDFLIAAKSGVRNYALALTETASPQVREALKNQLNQAIATHEKITNLMISRGWYNAYDMNQQLQMDIQNTDTALNMVNQASRY</sequence>
<evidence type="ECO:0000256" key="3">
    <source>
        <dbReference type="ARBA" id="ARBA00024344"/>
    </source>
</evidence>
<reference evidence="4" key="1">
    <citation type="submission" date="2021-03" db="EMBL/GenBank/DDBJ databases">
        <title>Antimicrobial resistance genes in bacteria isolated from Japanese honey, and their potential for conferring macrolide and lincosamide resistance in the American foulbrood pathogen Paenibacillus larvae.</title>
        <authorList>
            <person name="Okamoto M."/>
            <person name="Kumagai M."/>
            <person name="Kanamori H."/>
            <person name="Takamatsu D."/>
        </authorList>
    </citation>
    <scope>NUCLEOTIDE SEQUENCE</scope>
    <source>
        <strain evidence="4">J40TS1</strain>
    </source>
</reference>
<proteinExistence type="inferred from homology"/>
<dbReference type="PANTHER" id="PTHR39183:SF1">
    <property type="entry name" value="SPORE COAT PROTEIN F-LIKE PROTEIN YHCQ"/>
    <property type="match status" value="1"/>
</dbReference>
<accession>A0A920D1C4</accession>
<dbReference type="Proteomes" id="UP000683139">
    <property type="component" value="Unassembled WGS sequence"/>
</dbReference>
<protein>
    <submittedName>
        <fullName evidence="4">Spore coat protein</fullName>
    </submittedName>
</protein>
<evidence type="ECO:0000313" key="4">
    <source>
        <dbReference type="EMBL" id="GIP19448.1"/>
    </source>
</evidence>
<comment type="subcellular location">
    <subcellularLocation>
        <location evidence="2">Spore coat</location>
    </subcellularLocation>
</comment>
<dbReference type="Pfam" id="PF07875">
    <property type="entry name" value="Coat_F"/>
    <property type="match status" value="1"/>
</dbReference>
<dbReference type="InterPro" id="IPR012347">
    <property type="entry name" value="Ferritin-like"/>
</dbReference>
<comment type="caution">
    <text evidence="4">The sequence shown here is derived from an EMBL/GenBank/DDBJ whole genome shotgun (WGS) entry which is preliminary data.</text>
</comment>
<dbReference type="GO" id="GO:0030435">
    <property type="term" value="P:sporulation resulting in formation of a cellular spore"/>
    <property type="evidence" value="ECO:0007669"/>
    <property type="project" value="UniProtKB-KW"/>
</dbReference>
<dbReference type="EMBL" id="BOSE01000015">
    <property type="protein sequence ID" value="GIP19448.1"/>
    <property type="molecule type" value="Genomic_DNA"/>
</dbReference>
<dbReference type="Gene3D" id="1.20.1260.10">
    <property type="match status" value="1"/>
</dbReference>
<evidence type="ECO:0000256" key="2">
    <source>
        <dbReference type="ARBA" id="ARBA00024325"/>
    </source>
</evidence>
<organism evidence="4 5">
    <name type="scientific">Paenibacillus montaniterrae</name>
    <dbReference type="NCBI Taxonomy" id="429341"/>
    <lineage>
        <taxon>Bacteria</taxon>
        <taxon>Bacillati</taxon>
        <taxon>Bacillota</taxon>
        <taxon>Bacilli</taxon>
        <taxon>Bacillales</taxon>
        <taxon>Paenibacillaceae</taxon>
        <taxon>Paenibacillus</taxon>
    </lineage>
</organism>